<feature type="transmembrane region" description="Helical" evidence="5">
    <location>
        <begin position="81"/>
        <end position="102"/>
    </location>
</feature>
<proteinExistence type="predicted"/>
<evidence type="ECO:0000313" key="8">
    <source>
        <dbReference type="EMBL" id="CAF3648424.1"/>
    </source>
</evidence>
<feature type="transmembrane region" description="Helical" evidence="5">
    <location>
        <begin position="231"/>
        <end position="251"/>
    </location>
</feature>
<feature type="transmembrane region" description="Helical" evidence="5">
    <location>
        <begin position="51"/>
        <end position="74"/>
    </location>
</feature>
<reference evidence="6" key="1">
    <citation type="submission" date="2021-02" db="EMBL/GenBank/DDBJ databases">
        <authorList>
            <person name="Nowell W R."/>
        </authorList>
    </citation>
    <scope>NUCLEOTIDE SEQUENCE</scope>
</reference>
<sequence length="399" mass="44680">MYSPRTERKLIWRERFPVAAPVLLAVIQMLSTFVIVALETASVIISPVRGTIWAGFWCSLIFTLSWVSMFALVCCYKSRSCATYVLLVSILCAIFAIILIVFDSIFINNPSRCYLTESICNNLITATTNNQFNYQDFLNKRAILSAQLAFAVLMLLTALIYILVYAIISALVRSRSGRVLVEHHHITELQPSQNRYPPRVIPINSLLKRLHSSRISHSIVIMALDTLNRKLAVCAAVFAGFAVIMAVISMATNYWTNDMEGNQAYWRGLFYKCFNSNSTQCEYIYSSSSKSAFILCLIGSVFMLVGAIFSGLMMGFLNFPRIRYFLAPLFLFIACVFITAGLVDYASYANINSHSSRLMIASIVFGYCALTIASFVAGRYTILTRNPKQYQQATVGGVN</sequence>
<evidence type="ECO:0000313" key="7">
    <source>
        <dbReference type="EMBL" id="CAF1164472.1"/>
    </source>
</evidence>
<dbReference type="Pfam" id="PF00822">
    <property type="entry name" value="PMP22_Claudin"/>
    <property type="match status" value="1"/>
</dbReference>
<feature type="transmembrane region" description="Helical" evidence="5">
    <location>
        <begin position="292"/>
        <end position="317"/>
    </location>
</feature>
<comment type="subcellular location">
    <subcellularLocation>
        <location evidence="1">Membrane</location>
        <topology evidence="1">Multi-pass membrane protein</topology>
    </subcellularLocation>
</comment>
<feature type="transmembrane region" description="Helical" evidence="5">
    <location>
        <begin position="142"/>
        <end position="168"/>
    </location>
</feature>
<evidence type="ECO:0000313" key="10">
    <source>
        <dbReference type="Proteomes" id="UP000663829"/>
    </source>
</evidence>
<feature type="transmembrane region" description="Helical" evidence="5">
    <location>
        <begin position="21"/>
        <end position="45"/>
    </location>
</feature>
<dbReference type="OrthoDB" id="10036998at2759"/>
<evidence type="ECO:0000256" key="2">
    <source>
        <dbReference type="ARBA" id="ARBA00022692"/>
    </source>
</evidence>
<dbReference type="Proteomes" id="UP000677228">
    <property type="component" value="Unassembled WGS sequence"/>
</dbReference>
<keyword evidence="4 5" id="KW-0472">Membrane</keyword>
<evidence type="ECO:0000256" key="3">
    <source>
        <dbReference type="ARBA" id="ARBA00022989"/>
    </source>
</evidence>
<evidence type="ECO:0000313" key="9">
    <source>
        <dbReference type="EMBL" id="CAF3976047.1"/>
    </source>
</evidence>
<dbReference type="EMBL" id="CAJNOK010012485">
    <property type="protein sequence ID" value="CAF1164472.1"/>
    <property type="molecule type" value="Genomic_DNA"/>
</dbReference>
<evidence type="ECO:0000256" key="4">
    <source>
        <dbReference type="ARBA" id="ARBA00023136"/>
    </source>
</evidence>
<dbReference type="EMBL" id="CAJOBA010034004">
    <property type="protein sequence ID" value="CAF3976047.1"/>
    <property type="molecule type" value="Genomic_DNA"/>
</dbReference>
<organism evidence="6 10">
    <name type="scientific">Didymodactylos carnosus</name>
    <dbReference type="NCBI Taxonomy" id="1234261"/>
    <lineage>
        <taxon>Eukaryota</taxon>
        <taxon>Metazoa</taxon>
        <taxon>Spiralia</taxon>
        <taxon>Gnathifera</taxon>
        <taxon>Rotifera</taxon>
        <taxon>Eurotatoria</taxon>
        <taxon>Bdelloidea</taxon>
        <taxon>Philodinida</taxon>
        <taxon>Philodinidae</taxon>
        <taxon>Didymodactylos</taxon>
    </lineage>
</organism>
<dbReference type="AlphaFoldDB" id="A0A813X2I0"/>
<gene>
    <name evidence="6" type="ORF">GPM918_LOCUS6572</name>
    <name evidence="7" type="ORF">OVA965_LOCUS22258</name>
    <name evidence="8" type="ORF">SRO942_LOCUS6572</name>
    <name evidence="9" type="ORF">TMI583_LOCUS22969</name>
</gene>
<dbReference type="Proteomes" id="UP000681722">
    <property type="component" value="Unassembled WGS sequence"/>
</dbReference>
<dbReference type="Proteomes" id="UP000682733">
    <property type="component" value="Unassembled WGS sequence"/>
</dbReference>
<dbReference type="InterPro" id="IPR004031">
    <property type="entry name" value="PMP22/EMP/MP20/Claudin"/>
</dbReference>
<accession>A0A813X2I0</accession>
<dbReference type="Proteomes" id="UP000663829">
    <property type="component" value="Unassembled WGS sequence"/>
</dbReference>
<keyword evidence="2 5" id="KW-0812">Transmembrane</keyword>
<keyword evidence="3 5" id="KW-1133">Transmembrane helix</keyword>
<name>A0A813X2I0_9BILA</name>
<dbReference type="GO" id="GO:0016020">
    <property type="term" value="C:membrane"/>
    <property type="evidence" value="ECO:0007669"/>
    <property type="project" value="UniProtKB-SubCell"/>
</dbReference>
<feature type="transmembrane region" description="Helical" evidence="5">
    <location>
        <begin position="358"/>
        <end position="382"/>
    </location>
</feature>
<evidence type="ECO:0000256" key="1">
    <source>
        <dbReference type="ARBA" id="ARBA00004141"/>
    </source>
</evidence>
<protein>
    <submittedName>
        <fullName evidence="6">Uncharacterized protein</fullName>
    </submittedName>
</protein>
<dbReference type="EMBL" id="CAJOBC010001018">
    <property type="protein sequence ID" value="CAF3648424.1"/>
    <property type="molecule type" value="Genomic_DNA"/>
</dbReference>
<comment type="caution">
    <text evidence="6">The sequence shown here is derived from an EMBL/GenBank/DDBJ whole genome shotgun (WGS) entry which is preliminary data.</text>
</comment>
<evidence type="ECO:0000256" key="5">
    <source>
        <dbReference type="SAM" id="Phobius"/>
    </source>
</evidence>
<dbReference type="EMBL" id="CAJNOQ010001018">
    <property type="protein sequence ID" value="CAF0860739.1"/>
    <property type="molecule type" value="Genomic_DNA"/>
</dbReference>
<feature type="transmembrane region" description="Helical" evidence="5">
    <location>
        <begin position="324"/>
        <end position="346"/>
    </location>
</feature>
<dbReference type="Gene3D" id="1.20.140.150">
    <property type="match status" value="1"/>
</dbReference>
<evidence type="ECO:0000313" key="6">
    <source>
        <dbReference type="EMBL" id="CAF0860739.1"/>
    </source>
</evidence>
<keyword evidence="10" id="KW-1185">Reference proteome</keyword>